<name>A0A9X3S9X5_9ACTN</name>
<feature type="signal peptide" evidence="1">
    <location>
        <begin position="1"/>
        <end position="19"/>
    </location>
</feature>
<dbReference type="RefSeq" id="WP_270026330.1">
    <property type="nucleotide sequence ID" value="NZ_JAPDDP010000029.1"/>
</dbReference>
<protein>
    <recommendedName>
        <fullName evidence="4">Outer membrane protein assembly factor BamE</fullName>
    </recommendedName>
</protein>
<accession>A0A9X3S9X5</accession>
<evidence type="ECO:0000256" key="1">
    <source>
        <dbReference type="SAM" id="SignalP"/>
    </source>
</evidence>
<keyword evidence="1" id="KW-0732">Signal</keyword>
<dbReference type="AlphaFoldDB" id="A0A9X3S9X5"/>
<organism evidence="2 3">
    <name type="scientific">Solirubrobacter phytolaccae</name>
    <dbReference type="NCBI Taxonomy" id="1404360"/>
    <lineage>
        <taxon>Bacteria</taxon>
        <taxon>Bacillati</taxon>
        <taxon>Actinomycetota</taxon>
        <taxon>Thermoleophilia</taxon>
        <taxon>Solirubrobacterales</taxon>
        <taxon>Solirubrobacteraceae</taxon>
        <taxon>Solirubrobacter</taxon>
    </lineage>
</organism>
<evidence type="ECO:0008006" key="4">
    <source>
        <dbReference type="Google" id="ProtNLM"/>
    </source>
</evidence>
<reference evidence="2" key="1">
    <citation type="submission" date="2022-10" db="EMBL/GenBank/DDBJ databases">
        <title>The WGS of Solirubrobacter phytolaccae KCTC 29190.</title>
        <authorList>
            <person name="Jiang Z."/>
        </authorList>
    </citation>
    <scope>NUCLEOTIDE SEQUENCE</scope>
    <source>
        <strain evidence="2">KCTC 29190</strain>
    </source>
</reference>
<evidence type="ECO:0000313" key="3">
    <source>
        <dbReference type="Proteomes" id="UP001147653"/>
    </source>
</evidence>
<comment type="caution">
    <text evidence="2">The sequence shown here is derived from an EMBL/GenBank/DDBJ whole genome shotgun (WGS) entry which is preliminary data.</text>
</comment>
<evidence type="ECO:0000313" key="2">
    <source>
        <dbReference type="EMBL" id="MDA0181971.1"/>
    </source>
</evidence>
<proteinExistence type="predicted"/>
<keyword evidence="3" id="KW-1185">Reference proteome</keyword>
<gene>
    <name evidence="2" type="ORF">OJ997_16830</name>
</gene>
<sequence length="114" mass="12632">MRWLAIAILALACSGCVTTKAKWDPAAYRAAIEARDEKEQGRQARAAERDQALVGLTRKRVRAVLGSGADWPTVFADRDYYPAGDNGSIVDRDELSLEILYDRSGRVTRVDYNG</sequence>
<dbReference type="Proteomes" id="UP001147653">
    <property type="component" value="Unassembled WGS sequence"/>
</dbReference>
<dbReference type="EMBL" id="JAPDDP010000029">
    <property type="protein sequence ID" value="MDA0181971.1"/>
    <property type="molecule type" value="Genomic_DNA"/>
</dbReference>
<feature type="chain" id="PRO_5040805847" description="Outer membrane protein assembly factor BamE" evidence="1">
    <location>
        <begin position="20"/>
        <end position="114"/>
    </location>
</feature>